<name>A0A1G4QM95_9CAUL</name>
<organism evidence="4 5">
    <name type="scientific">Asticcacaulis taihuensis</name>
    <dbReference type="NCBI Taxonomy" id="260084"/>
    <lineage>
        <taxon>Bacteria</taxon>
        <taxon>Pseudomonadati</taxon>
        <taxon>Pseudomonadota</taxon>
        <taxon>Alphaproteobacteria</taxon>
        <taxon>Caulobacterales</taxon>
        <taxon>Caulobacteraceae</taxon>
        <taxon>Asticcacaulis</taxon>
    </lineage>
</organism>
<dbReference type="EMBL" id="FMTS01000001">
    <property type="protein sequence ID" value="SCW45632.1"/>
    <property type="molecule type" value="Genomic_DNA"/>
</dbReference>
<dbReference type="Proteomes" id="UP000199150">
    <property type="component" value="Unassembled WGS sequence"/>
</dbReference>
<evidence type="ECO:0000313" key="5">
    <source>
        <dbReference type="Proteomes" id="UP000199150"/>
    </source>
</evidence>
<sequence length="301" mass="32489">MEGLKRMSSFASAASVPAEAMPAPRPRVWFISNLTRGFGLELVRQVLARGDQVVVTAPNIDKVMEAFPDGDAGLLALSLDLADAGQVQYAVDQAVAHFGRIDLLINNASMGVLGAIEEVSDAEVLQAVEGNLLGVVRMTRAVLPQMRRQRSGQIVNMSTFATTGEGPGWGVYAATKSAIDGLSEVLAEEVGPLGIGVTLLEPVPFRSDFMIDSLIVGQRVIDDYYDTSGRTRRRQGVPLGNPAWYPLAGVSSVIEALTAEKPPLRLVLGHKGYYKALKKLESLRQEHMAWHDVSLAMDHVL</sequence>
<dbReference type="STRING" id="260084.SAMN02927928_1359"/>
<dbReference type="InterPro" id="IPR036291">
    <property type="entry name" value="NAD(P)-bd_dom_sf"/>
</dbReference>
<dbReference type="PRINTS" id="PR00081">
    <property type="entry name" value="GDHRDH"/>
</dbReference>
<dbReference type="SUPFAM" id="SSF51735">
    <property type="entry name" value="NAD(P)-binding Rossmann-fold domains"/>
    <property type="match status" value="1"/>
</dbReference>
<dbReference type="GO" id="GO:0016491">
    <property type="term" value="F:oxidoreductase activity"/>
    <property type="evidence" value="ECO:0007669"/>
    <property type="project" value="UniProtKB-KW"/>
</dbReference>
<evidence type="ECO:0000256" key="2">
    <source>
        <dbReference type="ARBA" id="ARBA00023002"/>
    </source>
</evidence>
<dbReference type="Pfam" id="PF00106">
    <property type="entry name" value="adh_short"/>
    <property type="match status" value="1"/>
</dbReference>
<dbReference type="PANTHER" id="PTHR43976:SF16">
    <property type="entry name" value="SHORT-CHAIN DEHYDROGENASE_REDUCTASE FAMILY PROTEIN"/>
    <property type="match status" value="1"/>
</dbReference>
<proteinExistence type="inferred from homology"/>
<dbReference type="InterPro" id="IPR051911">
    <property type="entry name" value="SDR_oxidoreductase"/>
</dbReference>
<dbReference type="Gene3D" id="3.40.50.720">
    <property type="entry name" value="NAD(P)-binding Rossmann-like Domain"/>
    <property type="match status" value="1"/>
</dbReference>
<dbReference type="InterPro" id="IPR002347">
    <property type="entry name" value="SDR_fam"/>
</dbReference>
<keyword evidence="5" id="KW-1185">Reference proteome</keyword>
<dbReference type="PRINTS" id="PR00080">
    <property type="entry name" value="SDRFAMILY"/>
</dbReference>
<evidence type="ECO:0000313" key="4">
    <source>
        <dbReference type="EMBL" id="SCW45632.1"/>
    </source>
</evidence>
<dbReference type="PANTHER" id="PTHR43976">
    <property type="entry name" value="SHORT CHAIN DEHYDROGENASE"/>
    <property type="match status" value="1"/>
</dbReference>
<evidence type="ECO:0000256" key="3">
    <source>
        <dbReference type="RuleBase" id="RU000363"/>
    </source>
</evidence>
<accession>A0A1G4QM95</accession>
<dbReference type="AlphaFoldDB" id="A0A1G4QM95"/>
<comment type="similarity">
    <text evidence="1 3">Belongs to the short-chain dehydrogenases/reductases (SDR) family.</text>
</comment>
<protein>
    <submittedName>
        <fullName evidence="4">Short-chain dehydrogenase</fullName>
    </submittedName>
</protein>
<evidence type="ECO:0000256" key="1">
    <source>
        <dbReference type="ARBA" id="ARBA00006484"/>
    </source>
</evidence>
<gene>
    <name evidence="4" type="ORF">SAMN02927928_1359</name>
</gene>
<keyword evidence="2" id="KW-0560">Oxidoreductase</keyword>
<reference evidence="5" key="1">
    <citation type="submission" date="2016-10" db="EMBL/GenBank/DDBJ databases">
        <authorList>
            <person name="Varghese N."/>
            <person name="Submissions S."/>
        </authorList>
    </citation>
    <scope>NUCLEOTIDE SEQUENCE [LARGE SCALE GENOMIC DNA]</scope>
    <source>
        <strain evidence="5">CGMCC 1.3431</strain>
    </source>
</reference>